<evidence type="ECO:0000313" key="2">
    <source>
        <dbReference type="EMBL" id="COW49251.1"/>
    </source>
</evidence>
<dbReference type="EMBL" id="CSBK01000138">
    <property type="protein sequence ID" value="COW99995.1"/>
    <property type="molecule type" value="Genomic_DNA"/>
</dbReference>
<feature type="compositionally biased region" description="Basic residues" evidence="1">
    <location>
        <begin position="117"/>
        <end position="127"/>
    </location>
</feature>
<reference evidence="4" key="2">
    <citation type="submission" date="2015-03" db="EMBL/GenBank/DDBJ databases">
        <authorList>
            <consortium name="Pathogen Informatics"/>
            <person name="Murphy D."/>
        </authorList>
    </citation>
    <scope>NUCLEOTIDE SEQUENCE</scope>
    <source>
        <strain evidence="4">N09902308</strain>
    </source>
</reference>
<sequence length="143" mass="15535">MLGHIEHELVDHGAGRSRVDQRQTRDPIRDRNPQSDVHRGSPSAGYPTTSNVPASLHCDTVGSIGNSATAFAYDRSVTGFANSGTVTGQTRSAQPRVLRHCRVVGTETMFASEQRSRPGRVHPRHHRTDSAPTVLDSRGASWA</sequence>
<dbReference type="EMBL" id="CSAJ01000374">
    <property type="protein sequence ID" value="COW49251.1"/>
    <property type="molecule type" value="Genomic_DNA"/>
</dbReference>
<evidence type="ECO:0000256" key="1">
    <source>
        <dbReference type="SAM" id="MobiDB-lite"/>
    </source>
</evidence>
<dbReference type="AlphaFoldDB" id="A0A0U0S760"/>
<dbReference type="EMBL" id="CSAE01000666">
    <property type="protein sequence ID" value="COW73064.1"/>
    <property type="molecule type" value="Genomic_DNA"/>
</dbReference>
<feature type="compositionally biased region" description="Basic and acidic residues" evidence="1">
    <location>
        <begin position="1"/>
        <end position="39"/>
    </location>
</feature>
<organism evidence="3 5">
    <name type="scientific">Mycobacterium tuberculosis</name>
    <dbReference type="NCBI Taxonomy" id="1773"/>
    <lineage>
        <taxon>Bacteria</taxon>
        <taxon>Bacillati</taxon>
        <taxon>Actinomycetota</taxon>
        <taxon>Actinomycetes</taxon>
        <taxon>Mycobacteriales</taxon>
        <taxon>Mycobacteriaceae</taxon>
        <taxon>Mycobacterium</taxon>
        <taxon>Mycobacterium tuberculosis complex</taxon>
    </lineage>
</organism>
<gene>
    <name evidence="3" type="ORF">ERS007703_04121</name>
    <name evidence="2" type="ORF">ERS007720_02736</name>
    <name evidence="4" type="ORF">ERS007739_00484</name>
</gene>
<accession>A0A0U0S760</accession>
<evidence type="ECO:0000313" key="5">
    <source>
        <dbReference type="Proteomes" id="UP000038802"/>
    </source>
</evidence>
<evidence type="ECO:0000313" key="4">
    <source>
        <dbReference type="EMBL" id="COW99995.1"/>
    </source>
</evidence>
<name>A0A0U0S760_MYCTX</name>
<dbReference type="Proteomes" id="UP000039021">
    <property type="component" value="Unassembled WGS sequence"/>
</dbReference>
<evidence type="ECO:0000313" key="7">
    <source>
        <dbReference type="Proteomes" id="UP000044938"/>
    </source>
</evidence>
<reference evidence="5 6" key="1">
    <citation type="submission" date="2015-03" db="EMBL/GenBank/DDBJ databases">
        <authorList>
            <consortium name="Pathogen Informatics"/>
        </authorList>
    </citation>
    <scope>NUCLEOTIDE SEQUENCE [LARGE SCALE GENOMIC DNA]</scope>
    <source>
        <strain evidence="5">K00500041</strain>
        <strain evidence="2 7">M09401471</strain>
        <strain evidence="6">N09902308</strain>
    </source>
</reference>
<feature type="region of interest" description="Disordered" evidence="1">
    <location>
        <begin position="111"/>
        <end position="143"/>
    </location>
</feature>
<proteinExistence type="predicted"/>
<protein>
    <submittedName>
        <fullName evidence="3">Uncharacterized protein</fullName>
    </submittedName>
</protein>
<dbReference type="Proteomes" id="UP000044938">
    <property type="component" value="Unassembled WGS sequence"/>
</dbReference>
<feature type="region of interest" description="Disordered" evidence="1">
    <location>
        <begin position="1"/>
        <end position="54"/>
    </location>
</feature>
<reference evidence="3" key="3">
    <citation type="submission" date="2015-03" db="EMBL/GenBank/DDBJ databases">
        <authorList>
            <person name="Murphy D."/>
        </authorList>
    </citation>
    <scope>NUCLEOTIDE SEQUENCE [LARGE SCALE GENOMIC DNA]</scope>
    <source>
        <strain evidence="3">K00500041</strain>
    </source>
</reference>
<dbReference type="Proteomes" id="UP000038802">
    <property type="component" value="Unassembled WGS sequence"/>
</dbReference>
<evidence type="ECO:0000313" key="3">
    <source>
        <dbReference type="EMBL" id="COW73064.1"/>
    </source>
</evidence>
<evidence type="ECO:0000313" key="6">
    <source>
        <dbReference type="Proteomes" id="UP000039021"/>
    </source>
</evidence>